<dbReference type="AlphaFoldDB" id="A0AAD9IZS4"/>
<evidence type="ECO:0000256" key="4">
    <source>
        <dbReference type="ARBA" id="ARBA00022679"/>
    </source>
</evidence>
<keyword evidence="8" id="KW-0418">Kinase</keyword>
<evidence type="ECO:0000256" key="13">
    <source>
        <dbReference type="ARBA" id="ARBA00023157"/>
    </source>
</evidence>
<evidence type="ECO:0000256" key="15">
    <source>
        <dbReference type="ARBA" id="ARBA00023180"/>
    </source>
</evidence>
<evidence type="ECO:0000256" key="10">
    <source>
        <dbReference type="ARBA" id="ARBA00022989"/>
    </source>
</evidence>
<keyword evidence="14" id="KW-0675">Receptor</keyword>
<keyword evidence="13" id="KW-1015">Disulfide bond</keyword>
<keyword evidence="3" id="KW-1003">Cell membrane</keyword>
<keyword evidence="12" id="KW-0829">Tyrosine-protein kinase</keyword>
<evidence type="ECO:0000313" key="18">
    <source>
        <dbReference type="Proteomes" id="UP001208570"/>
    </source>
</evidence>
<dbReference type="GO" id="GO:0004714">
    <property type="term" value="F:transmembrane receptor protein tyrosine kinase activity"/>
    <property type="evidence" value="ECO:0007669"/>
    <property type="project" value="UniProtKB-EC"/>
</dbReference>
<keyword evidence="10" id="KW-1133">Transmembrane helix</keyword>
<evidence type="ECO:0000256" key="14">
    <source>
        <dbReference type="ARBA" id="ARBA00023170"/>
    </source>
</evidence>
<accession>A0AAD9IZS4</accession>
<evidence type="ECO:0000256" key="8">
    <source>
        <dbReference type="ARBA" id="ARBA00022777"/>
    </source>
</evidence>
<evidence type="ECO:0000256" key="1">
    <source>
        <dbReference type="ARBA" id="ARBA00004251"/>
    </source>
</evidence>
<keyword evidence="11" id="KW-0472">Membrane</keyword>
<dbReference type="InterPro" id="IPR055163">
    <property type="entry name" value="ALK/LTK-like_GRD"/>
</dbReference>
<keyword evidence="18" id="KW-1185">Reference proteome</keyword>
<comment type="subcellular location">
    <subcellularLocation>
        <location evidence="1">Cell membrane</location>
        <topology evidence="1">Single-pass type I membrane protein</topology>
    </subcellularLocation>
</comment>
<dbReference type="GO" id="GO:0005524">
    <property type="term" value="F:ATP binding"/>
    <property type="evidence" value="ECO:0007669"/>
    <property type="project" value="UniProtKB-KW"/>
</dbReference>
<name>A0AAD9IZS4_9ANNE</name>
<dbReference type="GO" id="GO:0005886">
    <property type="term" value="C:plasma membrane"/>
    <property type="evidence" value="ECO:0007669"/>
    <property type="project" value="UniProtKB-SubCell"/>
</dbReference>
<keyword evidence="15" id="KW-0325">Glycoprotein</keyword>
<evidence type="ECO:0000256" key="2">
    <source>
        <dbReference type="ARBA" id="ARBA00011902"/>
    </source>
</evidence>
<protein>
    <recommendedName>
        <fullName evidence="2">receptor protein-tyrosine kinase</fullName>
        <ecNumber evidence="2">2.7.10.1</ecNumber>
    </recommendedName>
</protein>
<evidence type="ECO:0000256" key="12">
    <source>
        <dbReference type="ARBA" id="ARBA00023137"/>
    </source>
</evidence>
<evidence type="ECO:0000256" key="11">
    <source>
        <dbReference type="ARBA" id="ARBA00023136"/>
    </source>
</evidence>
<keyword evidence="6" id="KW-0732">Signal</keyword>
<keyword evidence="9" id="KW-0067">ATP-binding</keyword>
<evidence type="ECO:0000256" key="9">
    <source>
        <dbReference type="ARBA" id="ARBA00022840"/>
    </source>
</evidence>
<dbReference type="EC" id="2.7.10.1" evidence="2"/>
<dbReference type="PANTHER" id="PTHR31535">
    <property type="match status" value="1"/>
</dbReference>
<dbReference type="Proteomes" id="UP001208570">
    <property type="component" value="Unassembled WGS sequence"/>
</dbReference>
<reference evidence="17" key="1">
    <citation type="journal article" date="2023" name="Mol. Biol. Evol.">
        <title>Third-Generation Sequencing Reveals the Adaptive Role of the Epigenome in Three Deep-Sea Polychaetes.</title>
        <authorList>
            <person name="Perez M."/>
            <person name="Aroh O."/>
            <person name="Sun Y."/>
            <person name="Lan Y."/>
            <person name="Juniper S.K."/>
            <person name="Young C.R."/>
            <person name="Angers B."/>
            <person name="Qian P.Y."/>
        </authorList>
    </citation>
    <scope>NUCLEOTIDE SEQUENCE</scope>
    <source>
        <strain evidence="17">P08H-3</strain>
    </source>
</reference>
<keyword evidence="4" id="KW-0808">Transferase</keyword>
<feature type="domain" description="ALK/LTK-like glycine-rich" evidence="16">
    <location>
        <begin position="88"/>
        <end position="175"/>
    </location>
</feature>
<evidence type="ECO:0000259" key="16">
    <source>
        <dbReference type="Pfam" id="PF12810"/>
    </source>
</evidence>
<evidence type="ECO:0000313" key="17">
    <source>
        <dbReference type="EMBL" id="KAK2143368.1"/>
    </source>
</evidence>
<dbReference type="PANTHER" id="PTHR31535:SF3">
    <property type="entry name" value="REGULATORY PROTEIN ZESTE"/>
    <property type="match status" value="1"/>
</dbReference>
<evidence type="ECO:0000256" key="7">
    <source>
        <dbReference type="ARBA" id="ARBA00022741"/>
    </source>
</evidence>
<evidence type="ECO:0000256" key="5">
    <source>
        <dbReference type="ARBA" id="ARBA00022692"/>
    </source>
</evidence>
<organism evidence="17 18">
    <name type="scientific">Paralvinella palmiformis</name>
    <dbReference type="NCBI Taxonomy" id="53620"/>
    <lineage>
        <taxon>Eukaryota</taxon>
        <taxon>Metazoa</taxon>
        <taxon>Spiralia</taxon>
        <taxon>Lophotrochozoa</taxon>
        <taxon>Annelida</taxon>
        <taxon>Polychaeta</taxon>
        <taxon>Sedentaria</taxon>
        <taxon>Canalipalpata</taxon>
        <taxon>Terebellida</taxon>
        <taxon>Terebelliformia</taxon>
        <taxon>Alvinellidae</taxon>
        <taxon>Paralvinella</taxon>
    </lineage>
</organism>
<sequence length="313" mass="34142">MGDFVSALPSTFRCHISQLTSTLEHTPSAAQKATRKYNGFQFKTCTNSGRIGPTQYQCDRAYEFTDINVTVQLEPPYAGVQVWTVPKTALYSITALGASGGKGLDNTDISRGGYVSGKFNLTEGEEIYMLIGQRGQSACEETNDATKPLCLYGLQSHSKEYSDGGGGGGGGGTFVFKWRRQRQLTCAATQNVVSREINPWKSFDLLRSSNLQPLAPSAGCLTTRPPELASDLSSDALPVIPPRRPVCFGRSGRTIYSHTSPNGETQKGRRAVNVNCWSFVSELSFFFIFFSHPSLVEYTSRSAVTVNDIVLGR</sequence>
<evidence type="ECO:0000256" key="3">
    <source>
        <dbReference type="ARBA" id="ARBA00022475"/>
    </source>
</evidence>
<evidence type="ECO:0000256" key="6">
    <source>
        <dbReference type="ARBA" id="ARBA00022729"/>
    </source>
</evidence>
<dbReference type="EMBL" id="JAODUP010000850">
    <property type="protein sequence ID" value="KAK2143368.1"/>
    <property type="molecule type" value="Genomic_DNA"/>
</dbReference>
<proteinExistence type="predicted"/>
<keyword evidence="7" id="KW-0547">Nucleotide-binding</keyword>
<keyword evidence="5" id="KW-0812">Transmembrane</keyword>
<comment type="caution">
    <text evidence="17">The sequence shown here is derived from an EMBL/GenBank/DDBJ whole genome shotgun (WGS) entry which is preliminary data.</text>
</comment>
<dbReference type="Pfam" id="PF12810">
    <property type="entry name" value="ALK_LTK_GRD"/>
    <property type="match status" value="1"/>
</dbReference>
<gene>
    <name evidence="17" type="ORF">LSH36_849g00013</name>
</gene>